<dbReference type="PATRIC" id="fig|1758689.4.peg.2034"/>
<evidence type="ECO:0000256" key="1">
    <source>
        <dbReference type="SAM" id="Phobius"/>
    </source>
</evidence>
<gene>
    <name evidence="2" type="ORF">SGUI_1961</name>
</gene>
<name>A0A1B1ND48_9MICO</name>
<keyword evidence="1" id="KW-0812">Transmembrane</keyword>
<dbReference type="RefSeq" id="WP_066639514.1">
    <property type="nucleotide sequence ID" value="NZ_CP014989.1"/>
</dbReference>
<dbReference type="PANTHER" id="PTHR31272:SF4">
    <property type="entry name" value="CYTOCHROME C-TYPE BIOGENESIS PROTEIN HI_1454-RELATED"/>
    <property type="match status" value="1"/>
</dbReference>
<accession>A0A1B1ND48</accession>
<dbReference type="PANTHER" id="PTHR31272">
    <property type="entry name" value="CYTOCHROME C-TYPE BIOGENESIS PROTEIN HI_1454-RELATED"/>
    <property type="match status" value="1"/>
</dbReference>
<feature type="transmembrane region" description="Helical" evidence="1">
    <location>
        <begin position="60"/>
        <end position="88"/>
    </location>
</feature>
<keyword evidence="1" id="KW-0472">Membrane</keyword>
<feature type="transmembrane region" description="Helical" evidence="1">
    <location>
        <begin position="213"/>
        <end position="231"/>
    </location>
</feature>
<dbReference type="AlphaFoldDB" id="A0A1B1ND48"/>
<dbReference type="KEGG" id="serj:SGUI_1961"/>
<sequence length="249" mass="25422">MSEVVLSGPLLLAAAIAALAGLVSFASPCVLPLVPGFLGYVGGMTAQPADARSRSERWRVLVGSLLFVAGFTVVFLAMSVVISSLGLALAQHQGLLLRIGGVVVLVLGLVMVLQPTAAVRVTWRPAAGVAGAPLLGIAFGLGFSACTGPALAAIQTLGTSILPGDDQVGRALVLGTAYSLGLGVPFTLIAAGLGSVSRASRWLRDHYLLVQRAGGGLLVLLGLLMLLGVWAEAMAWVQTRLTSNFTTAI</sequence>
<evidence type="ECO:0000313" key="2">
    <source>
        <dbReference type="EMBL" id="ANS79357.1"/>
    </source>
</evidence>
<dbReference type="STRING" id="1758689.SGUI_1961"/>
<keyword evidence="1" id="KW-1133">Transmembrane helix</keyword>
<evidence type="ECO:0000313" key="3">
    <source>
        <dbReference type="Proteomes" id="UP000092482"/>
    </source>
</evidence>
<dbReference type="OrthoDB" id="9803065at2"/>
<organism evidence="2 3">
    <name type="scientific">Serinicoccus hydrothermalis</name>
    <dbReference type="NCBI Taxonomy" id="1758689"/>
    <lineage>
        <taxon>Bacteria</taxon>
        <taxon>Bacillati</taxon>
        <taxon>Actinomycetota</taxon>
        <taxon>Actinomycetes</taxon>
        <taxon>Micrococcales</taxon>
        <taxon>Ornithinimicrobiaceae</taxon>
        <taxon>Serinicoccus</taxon>
    </lineage>
</organism>
<keyword evidence="3" id="KW-1185">Reference proteome</keyword>
<feature type="transmembrane region" description="Helical" evidence="1">
    <location>
        <begin position="171"/>
        <end position="193"/>
    </location>
</feature>
<dbReference type="EMBL" id="CP014989">
    <property type="protein sequence ID" value="ANS79357.1"/>
    <property type="molecule type" value="Genomic_DNA"/>
</dbReference>
<dbReference type="InterPro" id="IPR051790">
    <property type="entry name" value="Cytochrome_c-biogenesis_DsbD"/>
</dbReference>
<dbReference type="Proteomes" id="UP000092482">
    <property type="component" value="Chromosome"/>
</dbReference>
<feature type="transmembrane region" description="Helical" evidence="1">
    <location>
        <begin position="95"/>
        <end position="114"/>
    </location>
</feature>
<reference evidence="2 3" key="1">
    <citation type="submission" date="2016-03" db="EMBL/GenBank/DDBJ databases">
        <title>Shallow-sea hydrothermal system.</title>
        <authorList>
            <person name="Tang K."/>
        </authorList>
    </citation>
    <scope>NUCLEOTIDE SEQUENCE [LARGE SCALE GENOMIC DNA]</scope>
    <source>
        <strain evidence="2 3">JLT9</strain>
    </source>
</reference>
<feature type="transmembrane region" description="Helical" evidence="1">
    <location>
        <begin position="134"/>
        <end position="159"/>
    </location>
</feature>
<protein>
    <submittedName>
        <fullName evidence="2">Cytochrome c-type biogenesis protein CcdA</fullName>
    </submittedName>
</protein>
<proteinExistence type="predicted"/>